<dbReference type="InterPro" id="IPR058728">
    <property type="entry name" value="HH_RND-rel"/>
</dbReference>
<organism evidence="4 5">
    <name type="scientific">[Clostridium] cellulosi</name>
    <dbReference type="NCBI Taxonomy" id="29343"/>
    <lineage>
        <taxon>Bacteria</taxon>
        <taxon>Bacillati</taxon>
        <taxon>Bacillota</taxon>
        <taxon>Clostridia</taxon>
        <taxon>Eubacteriales</taxon>
        <taxon>Oscillospiraceae</taxon>
        <taxon>Oscillospiraceae incertae sedis</taxon>
    </lineage>
</organism>
<dbReference type="OrthoDB" id="1955294at2"/>
<evidence type="ECO:0000259" key="2">
    <source>
        <dbReference type="Pfam" id="PF26012"/>
    </source>
</evidence>
<dbReference type="InterPro" id="IPR058709">
    <property type="entry name" value="BSH_RND-rel"/>
</dbReference>
<dbReference type="InterPro" id="IPR018187">
    <property type="entry name" value="Asp/Glu_racemase_AS_1"/>
</dbReference>
<sequence length="402" mass="44078">MNTTVKRILTFVVSLILIVYVGYQAYRALYNPLKTTRVTSGTYEDIIRTDGFVVRSETVLTSSQSGVLDYIREDGESVSKNGEVAAIYSSEKDARNQRKIKELDKEIQSYTHAGNSESVEFVDVNALDSEIKKKFLELSGAADSTDVRTAVERKNELLSLLNKKQLVTGDVTDFNAQIEKLKKQRDQLASSTGPKIGSITSPAAGYFVSSVDGFENMYSFDKILSITAKEVKNLLAANPKKPADAVGKVITGYDTYIACVIDADAAYSFHVGDNLKLRFLMSSQGNIPVTVSAINKDSSGVAMVLKCNTMSSQLAVIRRQAVEIIAGTFTGIKVSDQFIHIVNGVKGVYVRKGNKVVFKKLDSIFSSSGYTVSAIKDDSDYLQIYDEVIENGDDIYDGKVIK</sequence>
<evidence type="ECO:0000259" key="1">
    <source>
        <dbReference type="Pfam" id="PF26011"/>
    </source>
</evidence>
<gene>
    <name evidence="4" type="ORF">CCDG5_1593</name>
</gene>
<dbReference type="STRING" id="29343.CCDG5_1593"/>
<proteinExistence type="predicted"/>
<dbReference type="Proteomes" id="UP000032431">
    <property type="component" value="Chromosome I"/>
</dbReference>
<dbReference type="PATRIC" id="fig|29343.3.peg.1678"/>
<dbReference type="KEGG" id="ccel:CCDG5_1593"/>
<evidence type="ECO:0000313" key="5">
    <source>
        <dbReference type="Proteomes" id="UP000032431"/>
    </source>
</evidence>
<name>A0A078KQI1_9FIRM</name>
<dbReference type="EMBL" id="LM995447">
    <property type="protein sequence ID" value="CDZ24703.1"/>
    <property type="molecule type" value="Genomic_DNA"/>
</dbReference>
<dbReference type="InterPro" id="IPR058729">
    <property type="entry name" value="Beta-barrel_RND-rel"/>
</dbReference>
<protein>
    <recommendedName>
        <fullName evidence="6">Membrane fusion protein</fullName>
    </recommendedName>
</protein>
<dbReference type="Pfam" id="PF26018">
    <property type="entry name" value="BSH_RND_rel"/>
    <property type="match status" value="1"/>
</dbReference>
<dbReference type="Pfam" id="PF26011">
    <property type="entry name" value="Beta-barrel_RND_rel"/>
    <property type="match status" value="1"/>
</dbReference>
<dbReference type="PROSITE" id="PS00923">
    <property type="entry name" value="ASP_GLU_RACEMASE_1"/>
    <property type="match status" value="1"/>
</dbReference>
<evidence type="ECO:0000259" key="3">
    <source>
        <dbReference type="Pfam" id="PF26018"/>
    </source>
</evidence>
<evidence type="ECO:0008006" key="6">
    <source>
        <dbReference type="Google" id="ProtNLM"/>
    </source>
</evidence>
<keyword evidence="5" id="KW-1185">Reference proteome</keyword>
<dbReference type="HOGENOM" id="CLU_050667_0_0_9"/>
<feature type="domain" description="RND related beta-barrel" evidence="1">
    <location>
        <begin position="256"/>
        <end position="325"/>
    </location>
</feature>
<accession>A0A078KQI1</accession>
<reference evidence="5" key="1">
    <citation type="submission" date="2014-07" db="EMBL/GenBank/DDBJ databases">
        <authorList>
            <person name="Wibberg D."/>
        </authorList>
    </citation>
    <scope>NUCLEOTIDE SEQUENCE [LARGE SCALE GENOMIC DNA]</scope>
    <source>
        <strain evidence="5">DG5</strain>
    </source>
</reference>
<feature type="domain" description="RND related alpha-helical hairpin" evidence="2">
    <location>
        <begin position="94"/>
        <end position="190"/>
    </location>
</feature>
<dbReference type="AlphaFoldDB" id="A0A078KQI1"/>
<evidence type="ECO:0000313" key="4">
    <source>
        <dbReference type="EMBL" id="CDZ24703.1"/>
    </source>
</evidence>
<dbReference type="Pfam" id="PF26012">
    <property type="entry name" value="HH_RND_rel"/>
    <property type="match status" value="1"/>
</dbReference>
<feature type="domain" description="RND related barrel-sandwich hybrid" evidence="3">
    <location>
        <begin position="57"/>
        <end position="240"/>
    </location>
</feature>